<keyword evidence="2" id="KW-1185">Reference proteome</keyword>
<proteinExistence type="predicted"/>
<protein>
    <submittedName>
        <fullName evidence="1">Uncharacterized protein</fullName>
    </submittedName>
</protein>
<reference evidence="1" key="1">
    <citation type="submission" date="2020-05" db="EMBL/GenBank/DDBJ databases">
        <title>Large-scale comparative analyses of tick genomes elucidate their genetic diversity and vector capacities.</title>
        <authorList>
            <person name="Jia N."/>
            <person name="Wang J."/>
            <person name="Shi W."/>
            <person name="Du L."/>
            <person name="Sun Y."/>
            <person name="Zhan W."/>
            <person name="Jiang J."/>
            <person name="Wang Q."/>
            <person name="Zhang B."/>
            <person name="Ji P."/>
            <person name="Sakyi L.B."/>
            <person name="Cui X."/>
            <person name="Yuan T."/>
            <person name="Jiang B."/>
            <person name="Yang W."/>
            <person name="Lam T.T.-Y."/>
            <person name="Chang Q."/>
            <person name="Ding S."/>
            <person name="Wang X."/>
            <person name="Zhu J."/>
            <person name="Ruan X."/>
            <person name="Zhao L."/>
            <person name="Wei J."/>
            <person name="Que T."/>
            <person name="Du C."/>
            <person name="Cheng J."/>
            <person name="Dai P."/>
            <person name="Han X."/>
            <person name="Huang E."/>
            <person name="Gao Y."/>
            <person name="Liu J."/>
            <person name="Shao H."/>
            <person name="Ye R."/>
            <person name="Li L."/>
            <person name="Wei W."/>
            <person name="Wang X."/>
            <person name="Wang C."/>
            <person name="Yang T."/>
            <person name="Huo Q."/>
            <person name="Li W."/>
            <person name="Guo W."/>
            <person name="Chen H."/>
            <person name="Zhou L."/>
            <person name="Ni X."/>
            <person name="Tian J."/>
            <person name="Zhou Y."/>
            <person name="Sheng Y."/>
            <person name="Liu T."/>
            <person name="Pan Y."/>
            <person name="Xia L."/>
            <person name="Li J."/>
            <person name="Zhao F."/>
            <person name="Cao W."/>
        </authorList>
    </citation>
    <scope>NUCLEOTIDE SEQUENCE</scope>
    <source>
        <strain evidence="1">Dsil-2018</strain>
    </source>
</reference>
<dbReference type="Proteomes" id="UP000821865">
    <property type="component" value="Chromosome 3"/>
</dbReference>
<evidence type="ECO:0000313" key="1">
    <source>
        <dbReference type="EMBL" id="KAH7958702.1"/>
    </source>
</evidence>
<accession>A0ACB8D2R5</accession>
<name>A0ACB8D2R5_DERSI</name>
<dbReference type="EMBL" id="CM023472">
    <property type="protein sequence ID" value="KAH7958702.1"/>
    <property type="molecule type" value="Genomic_DNA"/>
</dbReference>
<comment type="caution">
    <text evidence="1">The sequence shown here is derived from an EMBL/GenBank/DDBJ whole genome shotgun (WGS) entry which is preliminary data.</text>
</comment>
<evidence type="ECO:0000313" key="2">
    <source>
        <dbReference type="Proteomes" id="UP000821865"/>
    </source>
</evidence>
<sequence length="500" mass="54026">MGTIRDLTRFDAQLFGVNPKQAHLMDPQVRLLLETSYEAIVDAGYDPATLRGRNVGVFIGCTASESDEAFSVNTDRIDGYGLAGSNRAMFANRITYAFDFNGPSITVDTACSSTLSALNHAVLAMRSGQCEAAIVGGSAVCLKPAMALGYLRLGMLSPDGKCKTFDAQGNGYVRSETVGAFFVQRANQARRIYSKVNHVKVNADGHKTTGIMVPSAKLQEKLLREVYAEANVDPSSVRYIEAHGTGTKLGDTTELAAVTSVFCKPERAGPLKIGSVKSNLGHSEAAAGVCSLAKVILAMETGTIARNLHFNEPHPDSPSLQNGTIEVVDKPTPFPGGPVGVNSFGFGGANAHAIVEPIPGPHVNDIPRDKQELPRLVLVAGRTKYSLEIWQLSQWLTMTGLALTMRAAMSTQEQRVRTFAKRRARRHDEPRTDASSWECMMVGYPHCGCHVLLHRTANRVAPSLQFKAETAGRDVDDGSNNKSRRLHSFCKVAQIHSTNT</sequence>
<gene>
    <name evidence="1" type="ORF">HPB49_004334</name>
</gene>
<organism evidence="1 2">
    <name type="scientific">Dermacentor silvarum</name>
    <name type="common">Tick</name>
    <dbReference type="NCBI Taxonomy" id="543639"/>
    <lineage>
        <taxon>Eukaryota</taxon>
        <taxon>Metazoa</taxon>
        <taxon>Ecdysozoa</taxon>
        <taxon>Arthropoda</taxon>
        <taxon>Chelicerata</taxon>
        <taxon>Arachnida</taxon>
        <taxon>Acari</taxon>
        <taxon>Parasitiformes</taxon>
        <taxon>Ixodida</taxon>
        <taxon>Ixodoidea</taxon>
        <taxon>Ixodidae</taxon>
        <taxon>Rhipicephalinae</taxon>
        <taxon>Dermacentor</taxon>
    </lineage>
</organism>